<feature type="transmembrane region" description="Helical" evidence="2">
    <location>
        <begin position="146"/>
        <end position="172"/>
    </location>
</feature>
<dbReference type="InterPro" id="IPR045339">
    <property type="entry name" value="DUF6534"/>
</dbReference>
<keyword evidence="2" id="KW-0472">Membrane</keyword>
<dbReference type="AlphaFoldDB" id="A0A2H3BIH5"/>
<name>A0A2H3BIH5_9AGAR</name>
<gene>
    <name evidence="4" type="ORF">ARMSODRAFT_191054</name>
</gene>
<reference evidence="5" key="1">
    <citation type="journal article" date="2017" name="Nat. Ecol. Evol.">
        <title>Genome expansion and lineage-specific genetic innovations in the forest pathogenic fungi Armillaria.</title>
        <authorList>
            <person name="Sipos G."/>
            <person name="Prasanna A.N."/>
            <person name="Walter M.C."/>
            <person name="O'Connor E."/>
            <person name="Balint B."/>
            <person name="Krizsan K."/>
            <person name="Kiss B."/>
            <person name="Hess J."/>
            <person name="Varga T."/>
            <person name="Slot J."/>
            <person name="Riley R."/>
            <person name="Boka B."/>
            <person name="Rigling D."/>
            <person name="Barry K."/>
            <person name="Lee J."/>
            <person name="Mihaltcheva S."/>
            <person name="LaButti K."/>
            <person name="Lipzen A."/>
            <person name="Waldron R."/>
            <person name="Moloney N.M."/>
            <person name="Sperisen C."/>
            <person name="Kredics L."/>
            <person name="Vagvoelgyi C."/>
            <person name="Patrignani A."/>
            <person name="Fitzpatrick D."/>
            <person name="Nagy I."/>
            <person name="Doyle S."/>
            <person name="Anderson J.B."/>
            <person name="Grigoriev I.V."/>
            <person name="Gueldener U."/>
            <person name="Muensterkoetter M."/>
            <person name="Nagy L.G."/>
        </authorList>
    </citation>
    <scope>NUCLEOTIDE SEQUENCE [LARGE SCALE GENOMIC DNA]</scope>
    <source>
        <strain evidence="5">28-4</strain>
    </source>
</reference>
<organism evidence="4 5">
    <name type="scientific">Armillaria solidipes</name>
    <dbReference type="NCBI Taxonomy" id="1076256"/>
    <lineage>
        <taxon>Eukaryota</taxon>
        <taxon>Fungi</taxon>
        <taxon>Dikarya</taxon>
        <taxon>Basidiomycota</taxon>
        <taxon>Agaricomycotina</taxon>
        <taxon>Agaricomycetes</taxon>
        <taxon>Agaricomycetidae</taxon>
        <taxon>Agaricales</taxon>
        <taxon>Marasmiineae</taxon>
        <taxon>Physalacriaceae</taxon>
        <taxon>Armillaria</taxon>
    </lineage>
</organism>
<feature type="transmembrane region" description="Helical" evidence="2">
    <location>
        <begin position="49"/>
        <end position="73"/>
    </location>
</feature>
<keyword evidence="5" id="KW-1185">Reference proteome</keyword>
<evidence type="ECO:0000313" key="4">
    <source>
        <dbReference type="EMBL" id="PBK68744.1"/>
    </source>
</evidence>
<protein>
    <recommendedName>
        <fullName evidence="3">DUF6534 domain-containing protein</fullName>
    </recommendedName>
</protein>
<evidence type="ECO:0000256" key="1">
    <source>
        <dbReference type="SAM" id="MobiDB-lite"/>
    </source>
</evidence>
<feature type="compositionally biased region" description="Polar residues" evidence="1">
    <location>
        <begin position="281"/>
        <end position="305"/>
    </location>
</feature>
<dbReference type="Pfam" id="PF20152">
    <property type="entry name" value="DUF6534"/>
    <property type="match status" value="1"/>
</dbReference>
<feature type="transmembrane region" description="Helical" evidence="2">
    <location>
        <begin position="85"/>
        <end position="105"/>
    </location>
</feature>
<proteinExistence type="predicted"/>
<evidence type="ECO:0000313" key="5">
    <source>
        <dbReference type="Proteomes" id="UP000218334"/>
    </source>
</evidence>
<feature type="region of interest" description="Disordered" evidence="1">
    <location>
        <begin position="250"/>
        <end position="305"/>
    </location>
</feature>
<accession>A0A2H3BIH5</accession>
<sequence>MTLKPVHLSQSPGTVLAMSWLNIFFYTSQVALSIYYLRHFTATRWLRGWIFASLFIDGTCLIVGMVGVYMYLVLSQGPSHTLFTWVGKVVVLLTYSSASIAHTFFCHRYWTISRNKWITGWIIFLITTNILGTLVSTVFTSLHPEALVLVVPLTLSSICAATDVTIAVSLAWTCWHMQSRHAKTKNLLRRAAIQALTCGFTTAIFTTIMSISIFVVWNIFFSFFAVLGRVYSLTVLTTLMLLKVINRSDSSSSRVDGDSDSSGPVTLGPIRFNHTLDTETGKGQSSSDGNFDTTRPSTHPTSFTTISNDQHFIHTV</sequence>
<feature type="domain" description="DUF6534" evidence="3">
    <location>
        <begin position="160"/>
        <end position="239"/>
    </location>
</feature>
<keyword evidence="2" id="KW-0812">Transmembrane</keyword>
<dbReference type="Proteomes" id="UP000218334">
    <property type="component" value="Unassembled WGS sequence"/>
</dbReference>
<evidence type="ECO:0000259" key="3">
    <source>
        <dbReference type="Pfam" id="PF20152"/>
    </source>
</evidence>
<feature type="transmembrane region" description="Helical" evidence="2">
    <location>
        <begin position="20"/>
        <end position="37"/>
    </location>
</feature>
<keyword evidence="2" id="KW-1133">Transmembrane helix</keyword>
<feature type="transmembrane region" description="Helical" evidence="2">
    <location>
        <begin position="223"/>
        <end position="245"/>
    </location>
</feature>
<evidence type="ECO:0000256" key="2">
    <source>
        <dbReference type="SAM" id="Phobius"/>
    </source>
</evidence>
<feature type="transmembrane region" description="Helical" evidence="2">
    <location>
        <begin position="193"/>
        <end position="217"/>
    </location>
</feature>
<dbReference type="EMBL" id="KZ293431">
    <property type="protein sequence ID" value="PBK68744.1"/>
    <property type="molecule type" value="Genomic_DNA"/>
</dbReference>
<feature type="transmembrane region" description="Helical" evidence="2">
    <location>
        <begin position="117"/>
        <end position="140"/>
    </location>
</feature>